<evidence type="ECO:0000313" key="2">
    <source>
        <dbReference type="Proteomes" id="UP001162501"/>
    </source>
</evidence>
<proteinExistence type="predicted"/>
<evidence type="ECO:0000313" key="1">
    <source>
        <dbReference type="EMBL" id="CAI9704472.1"/>
    </source>
</evidence>
<sequence length="379" mass="42900">MLFMGSLQNHCCDQGEKQEDAHRRLSNPAIRVSSHRLLFCEMGSSDPLGLSCVDYHYFFLCSQLSGMVALRIPRGLWTAALMVTLAVLSTPGAESRDSPQDFVYQFKGLCYFTNGTERVRLVTRHIYNQEEYLRFDSDVGEYRAVTPLGRRQAEYFNSQEGKLERVRAEADTVCRHNYQVELTTSLQRRVEPTVTISLSRTEALNHHNLLVCSVTDFYPGKIKVRWFRNDQEETARVVATPLIRNGDWTFEILVMLEMTPQRGDVYNCHVEHPSLQSPISVEWRAQSESARSKMLSGVGGFVLGLIFLGLGLIVRHKSQKGHCGPLPAGALFLFCVSGDCGDRKDSVWPSLSNMHTFQKHHPVHGMQTPGIEPIPLIRK</sequence>
<name>A0ACB0EVU5_RANTA</name>
<dbReference type="Proteomes" id="UP001162501">
    <property type="component" value="Chromosome 27"/>
</dbReference>
<reference evidence="1" key="1">
    <citation type="submission" date="2023-05" db="EMBL/GenBank/DDBJ databases">
        <authorList>
            <consortium name="ELIXIR-Norway"/>
        </authorList>
    </citation>
    <scope>NUCLEOTIDE SEQUENCE</scope>
</reference>
<organism evidence="1 2">
    <name type="scientific">Rangifer tarandus platyrhynchus</name>
    <name type="common">Svalbard reindeer</name>
    <dbReference type="NCBI Taxonomy" id="3082113"/>
    <lineage>
        <taxon>Eukaryota</taxon>
        <taxon>Metazoa</taxon>
        <taxon>Chordata</taxon>
        <taxon>Craniata</taxon>
        <taxon>Vertebrata</taxon>
        <taxon>Euteleostomi</taxon>
        <taxon>Mammalia</taxon>
        <taxon>Eutheria</taxon>
        <taxon>Laurasiatheria</taxon>
        <taxon>Artiodactyla</taxon>
        <taxon>Ruminantia</taxon>
        <taxon>Pecora</taxon>
        <taxon>Cervidae</taxon>
        <taxon>Odocoileinae</taxon>
        <taxon>Rangifer</taxon>
    </lineage>
</organism>
<accession>A0ACB0EVU5</accession>
<gene>
    <name evidence="1" type="ORF">MRATA1EN3_LOCUS15685</name>
</gene>
<protein>
    <submittedName>
        <fullName evidence="1">Uncharacterized protein</fullName>
    </submittedName>
</protein>
<dbReference type="EMBL" id="OX596111">
    <property type="protein sequence ID" value="CAI9704472.1"/>
    <property type="molecule type" value="Genomic_DNA"/>
</dbReference>